<evidence type="ECO:0008006" key="9">
    <source>
        <dbReference type="Google" id="ProtNLM"/>
    </source>
</evidence>
<feature type="transmembrane region" description="Helical" evidence="6">
    <location>
        <begin position="185"/>
        <end position="203"/>
    </location>
</feature>
<evidence type="ECO:0000256" key="5">
    <source>
        <dbReference type="ARBA" id="ARBA00023136"/>
    </source>
</evidence>
<dbReference type="OrthoDB" id="9804822at2"/>
<evidence type="ECO:0000256" key="6">
    <source>
        <dbReference type="SAM" id="Phobius"/>
    </source>
</evidence>
<feature type="transmembrane region" description="Helical" evidence="6">
    <location>
        <begin position="145"/>
        <end position="165"/>
    </location>
</feature>
<comment type="subcellular location">
    <subcellularLocation>
        <location evidence="1">Cell membrane</location>
        <topology evidence="1">Multi-pass membrane protein</topology>
    </subcellularLocation>
</comment>
<evidence type="ECO:0000256" key="1">
    <source>
        <dbReference type="ARBA" id="ARBA00004651"/>
    </source>
</evidence>
<dbReference type="AlphaFoldDB" id="A0A2I7N5D0"/>
<dbReference type="EMBL" id="CP024847">
    <property type="protein sequence ID" value="AUR51425.1"/>
    <property type="molecule type" value="Genomic_DNA"/>
</dbReference>
<keyword evidence="5 6" id="KW-0472">Membrane</keyword>
<keyword evidence="2" id="KW-1003">Cell membrane</keyword>
<feature type="transmembrane region" description="Helical" evidence="6">
    <location>
        <begin position="6"/>
        <end position="29"/>
    </location>
</feature>
<dbReference type="Pfam" id="PF01810">
    <property type="entry name" value="LysE"/>
    <property type="match status" value="1"/>
</dbReference>
<dbReference type="GO" id="GO:0005886">
    <property type="term" value="C:plasma membrane"/>
    <property type="evidence" value="ECO:0007669"/>
    <property type="project" value="UniProtKB-SubCell"/>
</dbReference>
<keyword evidence="3 6" id="KW-0812">Transmembrane</keyword>
<feature type="transmembrane region" description="Helical" evidence="6">
    <location>
        <begin position="70"/>
        <end position="91"/>
    </location>
</feature>
<accession>A0A2I7N5D0</accession>
<evidence type="ECO:0000256" key="3">
    <source>
        <dbReference type="ARBA" id="ARBA00022692"/>
    </source>
</evidence>
<sequence length="204" mass="22528">MFDTGLIVKTLIILLLGVISPGPDFFMVLRNSLSFGRKAGLISAAGIATGCFISFTILICGLKFLFTYKFVKLALGLICGTYLIYLGIMSIKSKSHHERISYEVAPSEPLIVYYRNGFFTNLLNPKLYTISGAILAFTEQQHPSVFTNAGIVIGNAIMVFCWFASVALVLSHPKIQTGYFKREQLINRILGFILIVVGTRVLFG</sequence>
<feature type="transmembrane region" description="Helical" evidence="6">
    <location>
        <begin position="41"/>
        <end position="64"/>
    </location>
</feature>
<dbReference type="GO" id="GO:0015171">
    <property type="term" value="F:amino acid transmembrane transporter activity"/>
    <property type="evidence" value="ECO:0007669"/>
    <property type="project" value="TreeGrafter"/>
</dbReference>
<evidence type="ECO:0000256" key="4">
    <source>
        <dbReference type="ARBA" id="ARBA00022989"/>
    </source>
</evidence>
<protein>
    <recommendedName>
        <fullName evidence="9">LysE family translocator</fullName>
    </recommendedName>
</protein>
<dbReference type="PANTHER" id="PTHR30086">
    <property type="entry name" value="ARGININE EXPORTER PROTEIN ARGO"/>
    <property type="match status" value="1"/>
</dbReference>
<name>A0A2I7N5D0_9NEIS</name>
<gene>
    <name evidence="7" type="ORF">CUN60_03635</name>
</gene>
<evidence type="ECO:0000256" key="2">
    <source>
        <dbReference type="ARBA" id="ARBA00022475"/>
    </source>
</evidence>
<dbReference type="KEGG" id="nba:CUN60_03635"/>
<dbReference type="PANTHER" id="PTHR30086:SF20">
    <property type="entry name" value="ARGININE EXPORTER PROTEIN ARGO-RELATED"/>
    <property type="match status" value="1"/>
</dbReference>
<keyword evidence="8" id="KW-1185">Reference proteome</keyword>
<reference evidence="8" key="1">
    <citation type="submission" date="2017-11" db="EMBL/GenBank/DDBJ databases">
        <authorList>
            <person name="Chan K.G."/>
            <person name="Lee L.S."/>
        </authorList>
    </citation>
    <scope>NUCLEOTIDE SEQUENCE [LARGE SCALE GENOMIC DNA]</scope>
    <source>
        <strain evidence="8">DSM 100970</strain>
    </source>
</reference>
<proteinExistence type="predicted"/>
<dbReference type="Proteomes" id="UP000236655">
    <property type="component" value="Chromosome"/>
</dbReference>
<organism evidence="7 8">
    <name type="scientific">Aquella oligotrophica</name>
    <dbReference type="NCBI Taxonomy" id="2067065"/>
    <lineage>
        <taxon>Bacteria</taxon>
        <taxon>Pseudomonadati</taxon>
        <taxon>Pseudomonadota</taxon>
        <taxon>Betaproteobacteria</taxon>
        <taxon>Neisseriales</taxon>
        <taxon>Neisseriaceae</taxon>
        <taxon>Aquella</taxon>
    </lineage>
</organism>
<evidence type="ECO:0000313" key="8">
    <source>
        <dbReference type="Proteomes" id="UP000236655"/>
    </source>
</evidence>
<dbReference type="InterPro" id="IPR001123">
    <property type="entry name" value="LeuE-type"/>
</dbReference>
<keyword evidence="4 6" id="KW-1133">Transmembrane helix</keyword>
<dbReference type="RefSeq" id="WP_102950724.1">
    <property type="nucleotide sequence ID" value="NZ_CP024847.1"/>
</dbReference>
<evidence type="ECO:0000313" key="7">
    <source>
        <dbReference type="EMBL" id="AUR51425.1"/>
    </source>
</evidence>